<dbReference type="PRINTS" id="PR00095">
    <property type="entry name" value="ANTSNTHASEI"/>
</dbReference>
<dbReference type="GO" id="GO:0000162">
    <property type="term" value="P:L-tryptophan biosynthetic process"/>
    <property type="evidence" value="ECO:0007669"/>
    <property type="project" value="TreeGrafter"/>
</dbReference>
<evidence type="ECO:0000259" key="1">
    <source>
        <dbReference type="Pfam" id="PF00425"/>
    </source>
</evidence>
<dbReference type="Pfam" id="PF00425">
    <property type="entry name" value="Chorismate_bind"/>
    <property type="match status" value="1"/>
</dbReference>
<sequence length="428" mass="49564">MRILKKIKVNPIAIKEKLLLWAENFREVAYLNSNNYPQQYSSYDLIVAVDAFTSLKTDYLNAFDDLKQYQQQTNDWLFGYLAYDLKNDIESLNSKNHDGLNFSDLFFFQPKKIFFLRGNELEIAYLNMCDDEIDSDLEEILEKRKTKNETQKSEIIIQQRVSKEHYIKKVNQMLTHIHRGDLYEANFCMEFYAKNGKIIPSEIFQELNKISEPPFACFFKNHIHYLLCASPERYIRKENQKVISQPIKGTSKRFEDLILDTNSKTELEQNPKERSENIMIVDLVRNDLAQTATKGSVQVEELCKIYSFKQVHQMISTVISEVKSTTNPVDIIKTTFPMGSMTGAPKISAMRIIEELEETKRGLYSGAVGYFTPSGNFDFNVVIRSILYNSNTHYLSFSVGSAITALSDPEQEYEECLLKAKAMREVLS</sequence>
<dbReference type="InterPro" id="IPR019999">
    <property type="entry name" value="Anth_synth_I-like"/>
</dbReference>
<reference evidence="3" key="1">
    <citation type="submission" date="2016-03" db="EMBL/GenBank/DDBJ databases">
        <title>Flavobacterium columnare strain B185, complete genome.</title>
        <authorList>
            <person name="Sundberg L.-R."/>
            <person name="Papponen P."/>
            <person name="Laanto E."/>
        </authorList>
    </citation>
    <scope>NUCLEOTIDE SEQUENCE [LARGE SCALE GENOMIC DNA]</scope>
    <source>
        <strain evidence="3">B185</strain>
    </source>
</reference>
<dbReference type="GO" id="GO:0046820">
    <property type="term" value="F:4-amino-4-deoxychorismate synthase activity"/>
    <property type="evidence" value="ECO:0007669"/>
    <property type="project" value="TreeGrafter"/>
</dbReference>
<evidence type="ECO:0000313" key="2">
    <source>
        <dbReference type="EMBL" id="AMO19200.1"/>
    </source>
</evidence>
<dbReference type="Gene3D" id="3.60.120.10">
    <property type="entry name" value="Anthranilate synthase"/>
    <property type="match status" value="1"/>
</dbReference>
<reference evidence="2 3" key="2">
    <citation type="submission" date="2019-05" db="EMBL/GenBank/DDBJ databases">
        <authorList>
            <person name="Ravantti J.J."/>
        </authorList>
    </citation>
    <scope>NUCLEOTIDE SEQUENCE [LARGE SCALE GENOMIC DNA]</scope>
    <source>
        <strain evidence="2 3">B185</strain>
    </source>
</reference>
<dbReference type="RefSeq" id="WP_065213267.1">
    <property type="nucleotide sequence ID" value="NZ_CP010992.1"/>
</dbReference>
<dbReference type="EMBL" id="CP010992">
    <property type="protein sequence ID" value="AMO19200.1"/>
    <property type="molecule type" value="Genomic_DNA"/>
</dbReference>
<name>A0AAI8CFU4_9FLAO</name>
<dbReference type="Proteomes" id="UP000304840">
    <property type="component" value="Chromosome"/>
</dbReference>
<dbReference type="PANTHER" id="PTHR11236">
    <property type="entry name" value="AMINOBENZOATE/ANTHRANILATE SYNTHASE"/>
    <property type="match status" value="1"/>
</dbReference>
<dbReference type="InterPro" id="IPR005801">
    <property type="entry name" value="ADC_synthase"/>
</dbReference>
<dbReference type="GO" id="GO:0005737">
    <property type="term" value="C:cytoplasm"/>
    <property type="evidence" value="ECO:0007669"/>
    <property type="project" value="TreeGrafter"/>
</dbReference>
<dbReference type="PANTHER" id="PTHR11236:SF18">
    <property type="entry name" value="AMINODEOXYCHORISMATE SYNTHASE"/>
    <property type="match status" value="1"/>
</dbReference>
<dbReference type="SUPFAM" id="SSF56322">
    <property type="entry name" value="ADC synthase"/>
    <property type="match status" value="1"/>
</dbReference>
<dbReference type="InterPro" id="IPR015890">
    <property type="entry name" value="Chorismate_C"/>
</dbReference>
<gene>
    <name evidence="2" type="ORF">UN65_01470</name>
</gene>
<evidence type="ECO:0000313" key="3">
    <source>
        <dbReference type="Proteomes" id="UP000304840"/>
    </source>
</evidence>
<proteinExistence type="predicted"/>
<protein>
    <submittedName>
        <fullName evidence="2">Anthranilate synthase component I family protein</fullName>
    </submittedName>
</protein>
<accession>A0AAI8CFU4</accession>
<organism evidence="2 3">
    <name type="scientific">Flavobacterium columnare</name>
    <dbReference type="NCBI Taxonomy" id="996"/>
    <lineage>
        <taxon>Bacteria</taxon>
        <taxon>Pseudomonadati</taxon>
        <taxon>Bacteroidota</taxon>
        <taxon>Flavobacteriia</taxon>
        <taxon>Flavobacteriales</taxon>
        <taxon>Flavobacteriaceae</taxon>
        <taxon>Flavobacterium</taxon>
    </lineage>
</organism>
<dbReference type="AlphaFoldDB" id="A0AAI8CFU4"/>
<dbReference type="GO" id="GO:0008153">
    <property type="term" value="P:4-aminobenzoate biosynthetic process"/>
    <property type="evidence" value="ECO:0007669"/>
    <property type="project" value="TreeGrafter"/>
</dbReference>
<feature type="domain" description="Chorismate-utilising enzyme C-terminal" evidence="1">
    <location>
        <begin position="163"/>
        <end position="419"/>
    </location>
</feature>